<keyword evidence="1" id="KW-0732">Signal</keyword>
<dbReference type="RefSeq" id="WP_307278975.1">
    <property type="nucleotide sequence ID" value="NZ_JAUSVX010000011.1"/>
</dbReference>
<accession>A0ABU0JFR3</accession>
<feature type="signal peptide" evidence="1">
    <location>
        <begin position="1"/>
        <end position="29"/>
    </location>
</feature>
<evidence type="ECO:0000313" key="3">
    <source>
        <dbReference type="Proteomes" id="UP001242480"/>
    </source>
</evidence>
<feature type="chain" id="PRO_5045606249" evidence="1">
    <location>
        <begin position="30"/>
        <end position="190"/>
    </location>
</feature>
<dbReference type="InterPro" id="IPR036280">
    <property type="entry name" value="Multihaem_cyt_sf"/>
</dbReference>
<protein>
    <submittedName>
        <fullName evidence="2">Cytochrome c553</fullName>
    </submittedName>
</protein>
<gene>
    <name evidence="2" type="ORF">QO011_005350</name>
</gene>
<sequence length="190" mass="20331">MALPEHPARRLRRIAAGAALALAALLALPAAGLGETSDLFAPIAKVLQSPRCVNCHPRGDNPLNGDEGRPHRMKITRGIDGLGADGARCYACHRDENSKTTIVPGAPHWSLAPASMTWQGLSEKEVCAVLKDPKLNGNRSLADLVTHMNTDQLVLWGWNPGKGRAPVPIPHDEFIRLLKVWVDAGGPCPA</sequence>
<dbReference type="Proteomes" id="UP001242480">
    <property type="component" value="Unassembled WGS sequence"/>
</dbReference>
<reference evidence="2 3" key="1">
    <citation type="submission" date="2023-07" db="EMBL/GenBank/DDBJ databases">
        <title>Genomic Encyclopedia of Type Strains, Phase IV (KMG-IV): sequencing the most valuable type-strain genomes for metagenomic binning, comparative biology and taxonomic classification.</title>
        <authorList>
            <person name="Goeker M."/>
        </authorList>
    </citation>
    <scope>NUCLEOTIDE SEQUENCE [LARGE SCALE GENOMIC DNA]</scope>
    <source>
        <strain evidence="2 3">DSM 19619</strain>
    </source>
</reference>
<proteinExistence type="predicted"/>
<evidence type="ECO:0000256" key="1">
    <source>
        <dbReference type="SAM" id="SignalP"/>
    </source>
</evidence>
<organism evidence="2 3">
    <name type="scientific">Labrys wisconsinensis</name>
    <dbReference type="NCBI Taxonomy" id="425677"/>
    <lineage>
        <taxon>Bacteria</taxon>
        <taxon>Pseudomonadati</taxon>
        <taxon>Pseudomonadota</taxon>
        <taxon>Alphaproteobacteria</taxon>
        <taxon>Hyphomicrobiales</taxon>
        <taxon>Xanthobacteraceae</taxon>
        <taxon>Labrys</taxon>
    </lineage>
</organism>
<dbReference type="EMBL" id="JAUSVX010000011">
    <property type="protein sequence ID" value="MDQ0472321.1"/>
    <property type="molecule type" value="Genomic_DNA"/>
</dbReference>
<name>A0ABU0JFR3_9HYPH</name>
<keyword evidence="3" id="KW-1185">Reference proteome</keyword>
<comment type="caution">
    <text evidence="2">The sequence shown here is derived from an EMBL/GenBank/DDBJ whole genome shotgun (WGS) entry which is preliminary data.</text>
</comment>
<evidence type="ECO:0000313" key="2">
    <source>
        <dbReference type="EMBL" id="MDQ0472321.1"/>
    </source>
</evidence>
<dbReference type="SUPFAM" id="SSF48695">
    <property type="entry name" value="Multiheme cytochromes"/>
    <property type="match status" value="1"/>
</dbReference>